<dbReference type="InterPro" id="IPR013083">
    <property type="entry name" value="Znf_RING/FYVE/PHD"/>
</dbReference>
<feature type="region of interest" description="Disordered" evidence="5">
    <location>
        <begin position="845"/>
        <end position="880"/>
    </location>
</feature>
<proteinExistence type="predicted"/>
<dbReference type="InterPro" id="IPR036575">
    <property type="entry name" value="TFIIS_cen_dom_sf"/>
</dbReference>
<feature type="region of interest" description="Disordered" evidence="5">
    <location>
        <begin position="626"/>
        <end position="720"/>
    </location>
</feature>
<feature type="region of interest" description="Disordered" evidence="5">
    <location>
        <begin position="222"/>
        <end position="244"/>
    </location>
</feature>
<keyword evidence="9" id="KW-1185">Reference proteome</keyword>
<evidence type="ECO:0000259" key="6">
    <source>
        <dbReference type="PROSITE" id="PS50016"/>
    </source>
</evidence>
<evidence type="ECO:0000259" key="7">
    <source>
        <dbReference type="PROSITE" id="PS51321"/>
    </source>
</evidence>
<dbReference type="Pfam" id="PF00628">
    <property type="entry name" value="PHD"/>
    <property type="match status" value="1"/>
</dbReference>
<feature type="compositionally biased region" description="Low complexity" evidence="5">
    <location>
        <begin position="683"/>
        <end position="701"/>
    </location>
</feature>
<dbReference type="PROSITE" id="PS50016">
    <property type="entry name" value="ZF_PHD_2"/>
    <property type="match status" value="1"/>
</dbReference>
<comment type="caution">
    <text evidence="8">The sequence shown here is derived from an EMBL/GenBank/DDBJ whole genome shotgun (WGS) entry which is preliminary data.</text>
</comment>
<feature type="compositionally biased region" description="Basic and acidic residues" evidence="5">
    <location>
        <begin position="929"/>
        <end position="939"/>
    </location>
</feature>
<feature type="compositionally biased region" description="Polar residues" evidence="5">
    <location>
        <begin position="78"/>
        <end position="87"/>
    </location>
</feature>
<dbReference type="SMART" id="SM00510">
    <property type="entry name" value="TFS2M"/>
    <property type="match status" value="1"/>
</dbReference>
<dbReference type="PROSITE" id="PS01359">
    <property type="entry name" value="ZF_PHD_1"/>
    <property type="match status" value="1"/>
</dbReference>
<evidence type="ECO:0000256" key="3">
    <source>
        <dbReference type="ARBA" id="ARBA00022833"/>
    </source>
</evidence>
<dbReference type="SMART" id="SM00249">
    <property type="entry name" value="PHD"/>
    <property type="match status" value="1"/>
</dbReference>
<dbReference type="EMBL" id="CATNWA010014522">
    <property type="protein sequence ID" value="CAI9572833.1"/>
    <property type="molecule type" value="Genomic_DNA"/>
</dbReference>
<feature type="region of interest" description="Disordered" evidence="5">
    <location>
        <begin position="65"/>
        <end position="100"/>
    </location>
</feature>
<dbReference type="InterPro" id="IPR003618">
    <property type="entry name" value="TFIIS_cen_dom"/>
</dbReference>
<dbReference type="PANTHER" id="PTHR11477">
    <property type="entry name" value="TRANSCRIPTION FACTOR S-II ZINC FINGER DOMAIN-CONTAINING PROTEIN"/>
    <property type="match status" value="1"/>
</dbReference>
<keyword evidence="1" id="KW-0479">Metal-binding</keyword>
<dbReference type="SUPFAM" id="SSF46942">
    <property type="entry name" value="Elongation factor TFIIS domain 2"/>
    <property type="match status" value="1"/>
</dbReference>
<keyword evidence="2 4" id="KW-0863">Zinc-finger</keyword>
<dbReference type="Gene3D" id="1.10.472.30">
    <property type="entry name" value="Transcription elongation factor S-II, central domain"/>
    <property type="match status" value="1"/>
</dbReference>
<feature type="domain" description="PHD-type" evidence="6">
    <location>
        <begin position="255"/>
        <end position="309"/>
    </location>
</feature>
<dbReference type="InterPro" id="IPR001965">
    <property type="entry name" value="Znf_PHD"/>
</dbReference>
<keyword evidence="3" id="KW-0862">Zinc</keyword>
<dbReference type="SUPFAM" id="SSF57903">
    <property type="entry name" value="FYVE/PHD zinc finger"/>
    <property type="match status" value="1"/>
</dbReference>
<feature type="region of interest" description="Disordered" evidence="5">
    <location>
        <begin position="909"/>
        <end position="957"/>
    </location>
</feature>
<feature type="compositionally biased region" description="Basic and acidic residues" evidence="5">
    <location>
        <begin position="446"/>
        <end position="462"/>
    </location>
</feature>
<dbReference type="Proteomes" id="UP001162483">
    <property type="component" value="Unassembled WGS sequence"/>
</dbReference>
<evidence type="ECO:0000256" key="1">
    <source>
        <dbReference type="ARBA" id="ARBA00022723"/>
    </source>
</evidence>
<dbReference type="Gene3D" id="3.30.40.10">
    <property type="entry name" value="Zinc/RING finger domain, C3HC4 (zinc finger)"/>
    <property type="match status" value="1"/>
</dbReference>
<dbReference type="Pfam" id="PF07500">
    <property type="entry name" value="TFIIS_M"/>
    <property type="match status" value="1"/>
</dbReference>
<evidence type="ECO:0000256" key="4">
    <source>
        <dbReference type="PROSITE-ProRule" id="PRU00146"/>
    </source>
</evidence>
<feature type="region of interest" description="Disordered" evidence="5">
    <location>
        <begin position="441"/>
        <end position="523"/>
    </location>
</feature>
<dbReference type="InterPro" id="IPR019787">
    <property type="entry name" value="Znf_PHD-finger"/>
</dbReference>
<dbReference type="InterPro" id="IPR033082">
    <property type="entry name" value="DIDO1_PHD"/>
</dbReference>
<dbReference type="InterPro" id="IPR011011">
    <property type="entry name" value="Znf_FYVE_PHD"/>
</dbReference>
<feature type="region of interest" description="Disordered" evidence="5">
    <location>
        <begin position="114"/>
        <end position="170"/>
    </location>
</feature>
<name>A0ABN9DKL8_9NEOB</name>
<organism evidence="8 9">
    <name type="scientific">Staurois parvus</name>
    <dbReference type="NCBI Taxonomy" id="386267"/>
    <lineage>
        <taxon>Eukaryota</taxon>
        <taxon>Metazoa</taxon>
        <taxon>Chordata</taxon>
        <taxon>Craniata</taxon>
        <taxon>Vertebrata</taxon>
        <taxon>Euteleostomi</taxon>
        <taxon>Amphibia</taxon>
        <taxon>Batrachia</taxon>
        <taxon>Anura</taxon>
        <taxon>Neobatrachia</taxon>
        <taxon>Ranoidea</taxon>
        <taxon>Ranidae</taxon>
        <taxon>Staurois</taxon>
    </lineage>
</organism>
<sequence length="983" mass="107978">MEEVPSALSSSVAFETELNLESLESSSPASVVDDKDQVNDEILKTIKPTSKEFRKTWGFRKTTIAKREQISDVDMDASESSQSTPSLRRSGRQPKRTERVEEFLTAVRRNRGRKINALEESSDRSCPVTDVETASEGSVESTTDVKTDPKPKSEVKKEEDDSSDSDGMTLKEIQTRLRSRRSDPLPETIPVQTVQIPLVEGSVRTRSANRAALLQQLAAVVKQEPQSQDNTEEEKPVRKVSTRRRPEAEIYDPNTLYCICRQPHNNRFMICCDRCEEWFHGDCVGITERRGQLLERDGEDYICPNCTVPQGHEDGNSDINKKEQSMTANIMLHSGANAMSSMEQSAPDQGIKGRIEKATHPTGKKKLKIFHPVEIPDFAEMSTEVCETTAVSEVSTTSSEPSQSQDVAKCIGPGCSNLALRDSVYCSHDCILKHAAETMKSLSASKDAKPKEKVKVKIEKKSPPPKSQAPSKPTLVQKASAEKTEIHKHSVVITPKVETEGSSDEPSEYGSSTPSWESDHNYIAVKPEKTAAISSTLFYKSEKTEEPEKKPAPPAPAPAPAPVPASVPASAPPAASVKKPPPSPTSLAMKPISALPRIPMLKKVPISPVLSKQPPKQSTIISGIKPLLSLKPKPHPPPILLTTSAISRLPKIPKKIPPPSSAPDPKKMPTLNTINKKPASGVSPAHTSSTSAPSTSSSSVPSAPPKPIPSSSHPGPNNQIRQNIRRSLKEILVKRVNDSDDLSMSENEVGLVAINIEKEMFNLFKDTGSGYKSKYRTIMFNLKDPKNQGLFQRVVRGEISSAKLVRLKPEALASKRLSSWKEMESKTTAVLKTKSRVEHKSFSRHFLVDMEESPPMSDTDTEQQEAARVPPPEKSTSALPDIFSSMLDDTTSQHRAHLFDLKCKICTGQISADDEPPSKRQKTTPTPIKKPEPKIKPEDEPPPPPEEESDTPMETSLIKDSILMWSLNQFGCPVPLLHSLSPL</sequence>
<feature type="compositionally biased region" description="Pro residues" evidence="5">
    <location>
        <begin position="552"/>
        <end position="565"/>
    </location>
</feature>
<reference evidence="8" key="1">
    <citation type="submission" date="2023-05" db="EMBL/GenBank/DDBJ databases">
        <authorList>
            <person name="Stuckert A."/>
        </authorList>
    </citation>
    <scope>NUCLEOTIDE SEQUENCE</scope>
</reference>
<evidence type="ECO:0000313" key="9">
    <source>
        <dbReference type="Proteomes" id="UP001162483"/>
    </source>
</evidence>
<feature type="region of interest" description="Disordered" evidence="5">
    <location>
        <begin position="536"/>
        <end position="594"/>
    </location>
</feature>
<feature type="compositionally biased region" description="Low complexity" evidence="5">
    <location>
        <begin position="566"/>
        <end position="578"/>
    </location>
</feature>
<accession>A0ABN9DKL8</accession>
<evidence type="ECO:0000256" key="5">
    <source>
        <dbReference type="SAM" id="MobiDB-lite"/>
    </source>
</evidence>
<evidence type="ECO:0000313" key="8">
    <source>
        <dbReference type="EMBL" id="CAI9572833.1"/>
    </source>
</evidence>
<feature type="compositionally biased region" description="Basic and acidic residues" evidence="5">
    <location>
        <begin position="143"/>
        <end position="159"/>
    </location>
</feature>
<dbReference type="PANTHER" id="PTHR11477:SF13">
    <property type="entry name" value="DEATH-INDUCER OBLITERATOR 1"/>
    <property type="match status" value="1"/>
</dbReference>
<dbReference type="PROSITE" id="PS51321">
    <property type="entry name" value="TFIIS_CENTRAL"/>
    <property type="match status" value="1"/>
</dbReference>
<protein>
    <recommendedName>
        <fullName evidence="10">Death-inducer obliterator 1</fullName>
    </recommendedName>
</protein>
<feature type="domain" description="TFIIS central" evidence="7">
    <location>
        <begin position="720"/>
        <end position="840"/>
    </location>
</feature>
<feature type="region of interest" description="Disordered" evidence="5">
    <location>
        <begin position="19"/>
        <end position="38"/>
    </location>
</feature>
<evidence type="ECO:0008006" key="10">
    <source>
        <dbReference type="Google" id="ProtNLM"/>
    </source>
</evidence>
<gene>
    <name evidence="8" type="ORF">SPARVUS_LOCUS7505542</name>
</gene>
<dbReference type="InterPro" id="IPR019786">
    <property type="entry name" value="Zinc_finger_PHD-type_CS"/>
</dbReference>
<evidence type="ECO:0000256" key="2">
    <source>
        <dbReference type="ARBA" id="ARBA00022771"/>
    </source>
</evidence>
<feature type="compositionally biased region" description="Basic and acidic residues" evidence="5">
    <location>
        <begin position="540"/>
        <end position="551"/>
    </location>
</feature>
<dbReference type="CDD" id="cd15639">
    <property type="entry name" value="PHD_DIDO1_like"/>
    <property type="match status" value="1"/>
</dbReference>